<dbReference type="PANTHER" id="PTHR43362">
    <property type="entry name" value="MANNITOL DEHYDROGENASE DSF1-RELATED"/>
    <property type="match status" value="1"/>
</dbReference>
<dbReference type="InterPro" id="IPR036291">
    <property type="entry name" value="NAD(P)-bd_dom_sf"/>
</dbReference>
<evidence type="ECO:0000259" key="5">
    <source>
        <dbReference type="Pfam" id="PF08125"/>
    </source>
</evidence>
<evidence type="ECO:0000313" key="6">
    <source>
        <dbReference type="EMBL" id="BAT25870.1"/>
    </source>
</evidence>
<name>A0A0P0YWP8_9HYPH</name>
<comment type="similarity">
    <text evidence="3">Belongs to the mannitol dehydrogenase family. UxuB subfamily.</text>
</comment>
<dbReference type="Gene3D" id="3.40.50.720">
    <property type="entry name" value="NAD(P)-binding Rossmann-like Domain"/>
    <property type="match status" value="1"/>
</dbReference>
<reference evidence="6" key="1">
    <citation type="journal article" date="2015" name="Proc. Natl. Acad. Sci. U.S.A.">
        <title>Bacterial clade with the ribosomal RNA operon on a small plasmid rather than the chromosome.</title>
        <authorList>
            <person name="Anda M."/>
            <person name="Ohtsubo Y."/>
            <person name="Okubo T."/>
            <person name="Sugawara M."/>
            <person name="Nagata Y."/>
            <person name="Tsuda M."/>
            <person name="Minamisawa K."/>
            <person name="Mitsui H."/>
        </authorList>
    </citation>
    <scope>NUCLEOTIDE SEQUENCE</scope>
    <source>
        <strain evidence="6">DSM 21988</strain>
    </source>
</reference>
<sequence length="489" mass="52458">MTERLSDASLAALEPRIARPSYDRGSLRHGIVHLGVGAFHRAHQAVYTETVLNGGDTAWGIVGVSLRSPDTRDALAPQDGLYTVAVRDATGESLQVVGAISSLLVAPESSDAVLDALTAPDTRIVSLTVTEKGYCHKPATGELDEANADIVHDLAAPATPKSAIGYLVEAIARRRAAGLAPFTVLSCDNLPSNGETVRRVVMRFAEIRDPELAAYIGGAVTFPSTMVDRIVPATTDADRQTVADALGLVDAWPIATEPFSQWVVEDRFASGRPAWEDAGVTFVDDVEPFELMKLRLLNGSHSTLAYLGYLAGHETVHATMMAPGFDALVRGLMEEEAIPTLPPIAGFDMRAYGGDLRDRFRNPALKHRTWQIAMDGSQKIPQRLLNTIRACRKAGLGHERLSLGVAAWMRYVMGTDEQGRPIDVRDPLAERIKAGLAGKSSARDVAEALFGLGIFGDDLPADRGFVDSLTAQLDRLMRDGAAKVAAGFA</sequence>
<dbReference type="InterPro" id="IPR008927">
    <property type="entry name" value="6-PGluconate_DH-like_C_sf"/>
</dbReference>
<dbReference type="Gene3D" id="1.10.1040.10">
    <property type="entry name" value="N-(1-d-carboxylethyl)-l-norvaline Dehydrogenase, domain 2"/>
    <property type="match status" value="1"/>
</dbReference>
<dbReference type="Pfam" id="PF01232">
    <property type="entry name" value="Mannitol_dh"/>
    <property type="match status" value="1"/>
</dbReference>
<dbReference type="FunFam" id="3.40.50.720:FF:000129">
    <property type="entry name" value="D-mannonate oxidoreductase"/>
    <property type="match status" value="1"/>
</dbReference>
<feature type="domain" description="Mannitol dehydrogenase N-terminal" evidence="4">
    <location>
        <begin position="30"/>
        <end position="276"/>
    </location>
</feature>
<dbReference type="PROSITE" id="PS00974">
    <property type="entry name" value="MANNITOL_DHGENASE"/>
    <property type="match status" value="1"/>
</dbReference>
<dbReference type="InterPro" id="IPR000669">
    <property type="entry name" value="Mannitol_DH"/>
</dbReference>
<dbReference type="InterPro" id="IPR050988">
    <property type="entry name" value="Mannitol_DH/Oxidoreductase"/>
</dbReference>
<evidence type="ECO:0000256" key="3">
    <source>
        <dbReference type="ARBA" id="ARBA00061451"/>
    </source>
</evidence>
<feature type="domain" description="Mannitol dehydrogenase C-terminal" evidence="5">
    <location>
        <begin position="285"/>
        <end position="476"/>
    </location>
</feature>
<dbReference type="SUPFAM" id="SSF51735">
    <property type="entry name" value="NAD(P)-binding Rossmann-fold domains"/>
    <property type="match status" value="1"/>
</dbReference>
<proteinExistence type="inferred from homology"/>
<keyword evidence="2" id="KW-0520">NAD</keyword>
<dbReference type="InterPro" id="IPR013118">
    <property type="entry name" value="Mannitol_DH_C"/>
</dbReference>
<dbReference type="InterPro" id="IPR023027">
    <property type="entry name" value="Mannitol_DH_CS"/>
</dbReference>
<keyword evidence="1" id="KW-0560">Oxidoreductase</keyword>
<dbReference type="InterPro" id="IPR013131">
    <property type="entry name" value="Mannitol_DH_N"/>
</dbReference>
<dbReference type="EMBL" id="LC066370">
    <property type="protein sequence ID" value="BAT25870.1"/>
    <property type="molecule type" value="Genomic_DNA"/>
</dbReference>
<evidence type="ECO:0000256" key="1">
    <source>
        <dbReference type="ARBA" id="ARBA00023002"/>
    </source>
</evidence>
<organism evidence="6">
    <name type="scientific">Aureimonas altamirensis</name>
    <dbReference type="NCBI Taxonomy" id="370622"/>
    <lineage>
        <taxon>Bacteria</taxon>
        <taxon>Pseudomonadati</taxon>
        <taxon>Pseudomonadota</taxon>
        <taxon>Alphaproteobacteria</taxon>
        <taxon>Hyphomicrobiales</taxon>
        <taxon>Aurantimonadaceae</taxon>
        <taxon>Aureimonas</taxon>
    </lineage>
</organism>
<dbReference type="InterPro" id="IPR013328">
    <property type="entry name" value="6PGD_dom2"/>
</dbReference>
<accession>A0A0P0YWP8</accession>
<dbReference type="RefSeq" id="WP_060600372.1">
    <property type="nucleotide sequence ID" value="NZ_BBWQ01000001.1"/>
</dbReference>
<evidence type="ECO:0000256" key="2">
    <source>
        <dbReference type="ARBA" id="ARBA00023027"/>
    </source>
</evidence>
<dbReference type="Pfam" id="PF08125">
    <property type="entry name" value="Mannitol_dh_C"/>
    <property type="match status" value="1"/>
</dbReference>
<dbReference type="SUPFAM" id="SSF48179">
    <property type="entry name" value="6-phosphogluconate dehydrogenase C-terminal domain-like"/>
    <property type="match status" value="1"/>
</dbReference>
<evidence type="ECO:0000259" key="4">
    <source>
        <dbReference type="Pfam" id="PF01232"/>
    </source>
</evidence>
<dbReference type="PANTHER" id="PTHR43362:SF1">
    <property type="entry name" value="MANNITOL DEHYDROGENASE 2-RELATED"/>
    <property type="match status" value="1"/>
</dbReference>
<dbReference type="AlphaFoldDB" id="A0A0P0YWP8"/>
<dbReference type="GO" id="GO:0019594">
    <property type="term" value="P:mannitol metabolic process"/>
    <property type="evidence" value="ECO:0007669"/>
    <property type="project" value="InterPro"/>
</dbReference>
<protein>
    <submittedName>
        <fullName evidence="6">Mannitol-1-phosphate/altronate dehydrogenase</fullName>
    </submittedName>
</protein>
<dbReference type="GO" id="GO:0016616">
    <property type="term" value="F:oxidoreductase activity, acting on the CH-OH group of donors, NAD or NADP as acceptor"/>
    <property type="evidence" value="ECO:0007669"/>
    <property type="project" value="TreeGrafter"/>
</dbReference>
<dbReference type="PRINTS" id="PR00084">
    <property type="entry name" value="MTLDHDRGNASE"/>
</dbReference>